<dbReference type="RefSeq" id="XP_009498336.1">
    <property type="nucleotide sequence ID" value="XM_009500061.1"/>
</dbReference>
<dbReference type="SUPFAM" id="SSF69318">
    <property type="entry name" value="Integrin alpha N-terminal domain"/>
    <property type="match status" value="1"/>
</dbReference>
<dbReference type="Gene3D" id="2.10.220.10">
    <property type="entry name" value="Hormone Receptor, Insulin-like Growth Factor Receptor 1, Chain A, domain 2"/>
    <property type="match status" value="1"/>
</dbReference>
<organism evidence="1">
    <name type="scientific">Fonticula alba</name>
    <name type="common">Slime mold</name>
    <dbReference type="NCBI Taxonomy" id="691883"/>
    <lineage>
        <taxon>Eukaryota</taxon>
        <taxon>Rotosphaerida</taxon>
        <taxon>Fonticulaceae</taxon>
        <taxon>Fonticula</taxon>
    </lineage>
</organism>
<evidence type="ECO:0000313" key="1">
    <source>
        <dbReference type="EMBL" id="KCV67259.1"/>
    </source>
</evidence>
<dbReference type="SMART" id="SM00261">
    <property type="entry name" value="FU"/>
    <property type="match status" value="1"/>
</dbReference>
<gene>
    <name evidence="1" type="ORF">H696_06319</name>
</gene>
<dbReference type="AlphaFoldDB" id="A0A058YZ43"/>
<keyword evidence="2" id="KW-1185">Reference proteome</keyword>
<dbReference type="Proteomes" id="UP000030693">
    <property type="component" value="Unassembled WGS sequence"/>
</dbReference>
<dbReference type="GeneID" id="20531044"/>
<reference evidence="1" key="1">
    <citation type="submission" date="2013-04" db="EMBL/GenBank/DDBJ databases">
        <title>The Genome Sequence of Fonticula alba ATCC 38817.</title>
        <authorList>
            <consortium name="The Broad Institute Genomics Platform"/>
            <person name="Russ C."/>
            <person name="Cuomo C."/>
            <person name="Burger G."/>
            <person name="Gray M.W."/>
            <person name="Holland P.W.H."/>
            <person name="King N."/>
            <person name="Lang F.B.F."/>
            <person name="Roger A.J."/>
            <person name="Ruiz-Trillo I."/>
            <person name="Brown M."/>
            <person name="Walker B."/>
            <person name="Young S."/>
            <person name="Zeng Q."/>
            <person name="Gargeya S."/>
            <person name="Fitzgerald M."/>
            <person name="Haas B."/>
            <person name="Abouelleil A."/>
            <person name="Allen A.W."/>
            <person name="Alvarado L."/>
            <person name="Arachchi H.M."/>
            <person name="Berlin A.M."/>
            <person name="Chapman S.B."/>
            <person name="Gainer-Dewar J."/>
            <person name="Goldberg J."/>
            <person name="Griggs A."/>
            <person name="Gujja S."/>
            <person name="Hansen M."/>
            <person name="Howarth C."/>
            <person name="Imamovic A."/>
            <person name="Ireland A."/>
            <person name="Larimer J."/>
            <person name="McCowan C."/>
            <person name="Murphy C."/>
            <person name="Pearson M."/>
            <person name="Poon T.W."/>
            <person name="Priest M."/>
            <person name="Roberts A."/>
            <person name="Saif S."/>
            <person name="Shea T."/>
            <person name="Sisk P."/>
            <person name="Sykes S."/>
            <person name="Wortman J."/>
            <person name="Nusbaum C."/>
            <person name="Birren B."/>
        </authorList>
    </citation>
    <scope>NUCLEOTIDE SEQUENCE [LARGE SCALE GENOMIC DNA]</scope>
    <source>
        <strain evidence="1">ATCC 38817</strain>
    </source>
</reference>
<protein>
    <submittedName>
        <fullName evidence="1">Uncharacterized protein</fullName>
    </submittedName>
</protein>
<dbReference type="InterPro" id="IPR028994">
    <property type="entry name" value="Integrin_alpha_N"/>
</dbReference>
<dbReference type="InterPro" id="IPR009030">
    <property type="entry name" value="Growth_fac_rcpt_cys_sf"/>
</dbReference>
<name>A0A058YZ43_FONAL</name>
<accession>A0A058YZ43</accession>
<dbReference type="EMBL" id="KB932266">
    <property type="protein sequence ID" value="KCV67259.1"/>
    <property type="molecule type" value="Genomic_DNA"/>
</dbReference>
<sequence length="599" mass="63979">MAVFLLSSDAFARPIYIDLASMYTLPPPASWTGAVFKGAAARLTAAGHHDLVVAGGQQVLALVGPRDPATEANIPADPLAIAAIDHMRLVPDRPAGAWVALAIGDFDGDARPDLALAADDRPTVIALYSQKEASPNCLCGPDAQCAHPDGPHILARCFCTGANRLLESGYARCEACASGFFPVADGACAACHGNCRECTGPEVGQCTACSTGWHLLNGVCGLAPAATVTVRPEPGPGTPAVYFQASEMLMLDTVQMLAVTSLSSATDQPLLFNDLRAFEHYRQADFSPAGAEPRRAEALLIRGAQKRVVQATPVPGSGHFTLQTPPALGRLDLVLRRMAESLHMPMVGTDLVECLDDRDNPLASGTGRLCDLALRTLAFTDPLEFARPTPARVRLRRTYHSTDPGLAPVGMLVAFVTWHPVDNRRGQDRWLVAAKSTPSSHSCSYYWTGVVPGSLDIMRPHFWPVDLPLGLSMPCAQPHSLPQDPAGVHPPPMLLSVAAAKVPGNPVLLYLWRSISTVDGHARMDAPVPLLRSADLGYPQGTSPTTFQLAIMPHTLRHDRAELFFWDGQWFYSAHARNRPGPLARVDGPGGDVVARAFG</sequence>
<evidence type="ECO:0000313" key="2">
    <source>
        <dbReference type="Proteomes" id="UP000030693"/>
    </source>
</evidence>
<dbReference type="InterPro" id="IPR006212">
    <property type="entry name" value="Furin_repeat"/>
</dbReference>
<proteinExistence type="predicted"/>
<dbReference type="SUPFAM" id="SSF57184">
    <property type="entry name" value="Growth factor receptor domain"/>
    <property type="match status" value="1"/>
</dbReference>
<dbReference type="CDD" id="cd00064">
    <property type="entry name" value="FU"/>
    <property type="match status" value="1"/>
</dbReference>